<feature type="region of interest" description="Disordered" evidence="1">
    <location>
        <begin position="1"/>
        <end position="59"/>
    </location>
</feature>
<feature type="compositionally biased region" description="Basic and acidic residues" evidence="1">
    <location>
        <begin position="47"/>
        <end position="59"/>
    </location>
</feature>
<proteinExistence type="predicted"/>
<comment type="caution">
    <text evidence="2">The sequence shown here is derived from an EMBL/GenBank/DDBJ whole genome shotgun (WGS) entry which is preliminary data.</text>
</comment>
<feature type="compositionally biased region" description="Pro residues" evidence="1">
    <location>
        <begin position="19"/>
        <end position="31"/>
    </location>
</feature>
<dbReference type="Proteomes" id="UP001487740">
    <property type="component" value="Unassembled WGS sequence"/>
</dbReference>
<sequence>MEGVSRGCNSPTTYSLPSPSSPSTPSSPPRPAVTLHVHASPLPQSGGRDRGAHGCSTRDRQLSAVTSLARKHILCSRSSSQNPHFPLARFLTPLEHLTPSDQ</sequence>
<gene>
    <name evidence="2" type="ORF">O3P69_004216</name>
</gene>
<evidence type="ECO:0000313" key="2">
    <source>
        <dbReference type="EMBL" id="KAK8398954.1"/>
    </source>
</evidence>
<dbReference type="AlphaFoldDB" id="A0AAW0UFL7"/>
<keyword evidence="3" id="KW-1185">Reference proteome</keyword>
<name>A0AAW0UFL7_SCYPA</name>
<organism evidence="2 3">
    <name type="scientific">Scylla paramamosain</name>
    <name type="common">Mud crab</name>
    <dbReference type="NCBI Taxonomy" id="85552"/>
    <lineage>
        <taxon>Eukaryota</taxon>
        <taxon>Metazoa</taxon>
        <taxon>Ecdysozoa</taxon>
        <taxon>Arthropoda</taxon>
        <taxon>Crustacea</taxon>
        <taxon>Multicrustacea</taxon>
        <taxon>Malacostraca</taxon>
        <taxon>Eumalacostraca</taxon>
        <taxon>Eucarida</taxon>
        <taxon>Decapoda</taxon>
        <taxon>Pleocyemata</taxon>
        <taxon>Brachyura</taxon>
        <taxon>Eubrachyura</taxon>
        <taxon>Portunoidea</taxon>
        <taxon>Portunidae</taxon>
        <taxon>Portuninae</taxon>
        <taxon>Scylla</taxon>
    </lineage>
</organism>
<accession>A0AAW0UFL7</accession>
<reference evidence="2 3" key="1">
    <citation type="submission" date="2023-03" db="EMBL/GenBank/DDBJ databases">
        <title>High-quality genome of Scylla paramamosain provides insights in environmental adaptation.</title>
        <authorList>
            <person name="Zhang L."/>
        </authorList>
    </citation>
    <scope>NUCLEOTIDE SEQUENCE [LARGE SCALE GENOMIC DNA]</scope>
    <source>
        <strain evidence="2">LZ_2023a</strain>
        <tissue evidence="2">Muscle</tissue>
    </source>
</reference>
<protein>
    <submittedName>
        <fullName evidence="2">Uncharacterized protein</fullName>
    </submittedName>
</protein>
<evidence type="ECO:0000256" key="1">
    <source>
        <dbReference type="SAM" id="MobiDB-lite"/>
    </source>
</evidence>
<dbReference type="EMBL" id="JARAKH010000012">
    <property type="protein sequence ID" value="KAK8398954.1"/>
    <property type="molecule type" value="Genomic_DNA"/>
</dbReference>
<evidence type="ECO:0000313" key="3">
    <source>
        <dbReference type="Proteomes" id="UP001487740"/>
    </source>
</evidence>